<keyword evidence="15" id="KW-1185">Reference proteome</keyword>
<evidence type="ECO:0000256" key="1">
    <source>
        <dbReference type="ARBA" id="ARBA00001910"/>
    </source>
</evidence>
<proteinExistence type="predicted"/>
<feature type="active site" description="Charge relay system" evidence="11">
    <location>
        <position position="281"/>
    </location>
</feature>
<feature type="chain" id="PRO_5041898803" description="tripeptidyl-peptidase II" evidence="12">
    <location>
        <begin position="19"/>
        <end position="563"/>
    </location>
</feature>
<evidence type="ECO:0000313" key="15">
    <source>
        <dbReference type="Proteomes" id="UP001218188"/>
    </source>
</evidence>
<evidence type="ECO:0000256" key="3">
    <source>
        <dbReference type="ARBA" id="ARBA00004239"/>
    </source>
</evidence>
<dbReference type="Pfam" id="PF00082">
    <property type="entry name" value="Peptidase_S8"/>
    <property type="match status" value="1"/>
</dbReference>
<dbReference type="InterPro" id="IPR036852">
    <property type="entry name" value="Peptidase_S8/S53_dom_sf"/>
</dbReference>
<dbReference type="CDD" id="cd04056">
    <property type="entry name" value="Peptidases_S53"/>
    <property type="match status" value="1"/>
</dbReference>
<name>A0AAD6SG72_9AGAR</name>
<comment type="catalytic activity">
    <reaction evidence="1">
        <text>Release of an N-terminal tripeptide from a polypeptide.</text>
        <dbReference type="EC" id="3.4.14.10"/>
    </reaction>
</comment>
<keyword evidence="8 11" id="KW-0720">Serine protease</keyword>
<dbReference type="Proteomes" id="UP001218188">
    <property type="component" value="Unassembled WGS sequence"/>
</dbReference>
<feature type="domain" description="Peptidase S53" evidence="13">
    <location>
        <begin position="205"/>
        <end position="563"/>
    </location>
</feature>
<comment type="caution">
    <text evidence="14">The sequence shown here is derived from an EMBL/GenBank/DDBJ whole genome shotgun (WGS) entry which is preliminary data.</text>
</comment>
<dbReference type="InterPro" id="IPR030400">
    <property type="entry name" value="Sedolisin_dom"/>
</dbReference>
<dbReference type="PROSITE" id="PS00138">
    <property type="entry name" value="SUBTILASE_SER"/>
    <property type="match status" value="1"/>
</dbReference>
<keyword evidence="12" id="KW-0732">Signal</keyword>
<evidence type="ECO:0000256" key="11">
    <source>
        <dbReference type="PROSITE-ProRule" id="PRU01032"/>
    </source>
</evidence>
<evidence type="ECO:0000256" key="12">
    <source>
        <dbReference type="SAM" id="SignalP"/>
    </source>
</evidence>
<dbReference type="SUPFAM" id="SSF54897">
    <property type="entry name" value="Protease propeptides/inhibitors"/>
    <property type="match status" value="1"/>
</dbReference>
<dbReference type="EC" id="3.4.14.10" evidence="4"/>
<keyword evidence="5 11" id="KW-0645">Protease</keyword>
<feature type="signal peptide" evidence="12">
    <location>
        <begin position="1"/>
        <end position="18"/>
    </location>
</feature>
<comment type="function">
    <text evidence="2">Secreted tripeptidyl-peptidase which degrades proteins at acidic pHs and is involved in virulence.</text>
</comment>
<protein>
    <recommendedName>
        <fullName evidence="4">tripeptidyl-peptidase II</fullName>
        <ecNumber evidence="4">3.4.14.10</ecNumber>
    </recommendedName>
</protein>
<dbReference type="EMBL" id="JARJCM010000129">
    <property type="protein sequence ID" value="KAJ7027088.1"/>
    <property type="molecule type" value="Genomic_DNA"/>
</dbReference>
<dbReference type="InterPro" id="IPR050819">
    <property type="entry name" value="Tripeptidyl-peptidase_I"/>
</dbReference>
<keyword evidence="10" id="KW-0865">Zymogen</keyword>
<feature type="active site" description="Charge relay system" evidence="11">
    <location>
        <position position="285"/>
    </location>
</feature>
<gene>
    <name evidence="14" type="ORF">C8F04DRAFT_1294944</name>
</gene>
<dbReference type="GO" id="GO:0004252">
    <property type="term" value="F:serine-type endopeptidase activity"/>
    <property type="evidence" value="ECO:0007669"/>
    <property type="project" value="UniProtKB-UniRule"/>
</dbReference>
<evidence type="ECO:0000256" key="2">
    <source>
        <dbReference type="ARBA" id="ARBA00002451"/>
    </source>
</evidence>
<evidence type="ECO:0000256" key="10">
    <source>
        <dbReference type="ARBA" id="ARBA00023145"/>
    </source>
</evidence>
<dbReference type="InterPro" id="IPR015366">
    <property type="entry name" value="S53_propep"/>
</dbReference>
<dbReference type="InterPro" id="IPR000209">
    <property type="entry name" value="Peptidase_S8/S53_dom"/>
</dbReference>
<dbReference type="GO" id="GO:0046872">
    <property type="term" value="F:metal ion binding"/>
    <property type="evidence" value="ECO:0007669"/>
    <property type="project" value="UniProtKB-UniRule"/>
</dbReference>
<organism evidence="14 15">
    <name type="scientific">Mycena alexandri</name>
    <dbReference type="NCBI Taxonomy" id="1745969"/>
    <lineage>
        <taxon>Eukaryota</taxon>
        <taxon>Fungi</taxon>
        <taxon>Dikarya</taxon>
        <taxon>Basidiomycota</taxon>
        <taxon>Agaricomycotina</taxon>
        <taxon>Agaricomycetes</taxon>
        <taxon>Agaricomycetidae</taxon>
        <taxon>Agaricales</taxon>
        <taxon>Marasmiineae</taxon>
        <taxon>Mycenaceae</taxon>
        <taxon>Mycena</taxon>
    </lineage>
</organism>
<reference evidence="14" key="1">
    <citation type="submission" date="2023-03" db="EMBL/GenBank/DDBJ databases">
        <title>Massive genome expansion in bonnet fungi (Mycena s.s.) driven by repeated elements and novel gene families across ecological guilds.</title>
        <authorList>
            <consortium name="Lawrence Berkeley National Laboratory"/>
            <person name="Harder C.B."/>
            <person name="Miyauchi S."/>
            <person name="Viragh M."/>
            <person name="Kuo A."/>
            <person name="Thoen E."/>
            <person name="Andreopoulos B."/>
            <person name="Lu D."/>
            <person name="Skrede I."/>
            <person name="Drula E."/>
            <person name="Henrissat B."/>
            <person name="Morin E."/>
            <person name="Kohler A."/>
            <person name="Barry K."/>
            <person name="LaButti K."/>
            <person name="Morin E."/>
            <person name="Salamov A."/>
            <person name="Lipzen A."/>
            <person name="Mereny Z."/>
            <person name="Hegedus B."/>
            <person name="Baldrian P."/>
            <person name="Stursova M."/>
            <person name="Weitz H."/>
            <person name="Taylor A."/>
            <person name="Grigoriev I.V."/>
            <person name="Nagy L.G."/>
            <person name="Martin F."/>
            <person name="Kauserud H."/>
        </authorList>
    </citation>
    <scope>NUCLEOTIDE SEQUENCE</scope>
    <source>
        <strain evidence="14">CBHHK200</strain>
    </source>
</reference>
<dbReference type="AlphaFoldDB" id="A0AAD6SG72"/>
<accession>A0AAD6SG72</accession>
<evidence type="ECO:0000256" key="5">
    <source>
        <dbReference type="ARBA" id="ARBA00022670"/>
    </source>
</evidence>
<evidence type="ECO:0000313" key="14">
    <source>
        <dbReference type="EMBL" id="KAJ7027088.1"/>
    </source>
</evidence>
<keyword evidence="7 11" id="KW-0378">Hydrolase</keyword>
<feature type="binding site" evidence="11">
    <location>
        <position position="519"/>
    </location>
    <ligand>
        <name>Ca(2+)</name>
        <dbReference type="ChEBI" id="CHEBI:29108"/>
    </ligand>
</feature>
<dbReference type="GO" id="GO:0005576">
    <property type="term" value="C:extracellular region"/>
    <property type="evidence" value="ECO:0007669"/>
    <property type="project" value="UniProtKB-SubCell"/>
</dbReference>
<comment type="subcellular location">
    <subcellularLocation>
        <location evidence="3">Secreted</location>
        <location evidence="3">Extracellular space</location>
    </subcellularLocation>
</comment>
<evidence type="ECO:0000256" key="8">
    <source>
        <dbReference type="ARBA" id="ARBA00022825"/>
    </source>
</evidence>
<evidence type="ECO:0000256" key="9">
    <source>
        <dbReference type="ARBA" id="ARBA00022837"/>
    </source>
</evidence>
<dbReference type="PANTHER" id="PTHR14218:SF10">
    <property type="entry name" value="PEPTIDASE S53 DOMAIN-CONTAINING PROTEIN"/>
    <property type="match status" value="1"/>
</dbReference>
<dbReference type="InterPro" id="IPR023828">
    <property type="entry name" value="Peptidase_S8_Ser-AS"/>
</dbReference>
<evidence type="ECO:0000256" key="4">
    <source>
        <dbReference type="ARBA" id="ARBA00012462"/>
    </source>
</evidence>
<feature type="active site" description="Charge relay system" evidence="11">
    <location>
        <position position="478"/>
    </location>
</feature>
<evidence type="ECO:0000259" key="13">
    <source>
        <dbReference type="PROSITE" id="PS51695"/>
    </source>
</evidence>
<dbReference type="PROSITE" id="PS51695">
    <property type="entry name" value="SEDOLISIN"/>
    <property type="match status" value="1"/>
</dbReference>
<keyword evidence="6 11" id="KW-0479">Metal-binding</keyword>
<keyword evidence="9 11" id="KW-0106">Calcium</keyword>
<sequence length="563" mass="58895">MGFRKLLAFLSLIATAAGRMVVQQSRPNAPPGFVSQGPAPPTETLTLRMALTSNNVAGLHQKLTSIATPGSSDFRQWLSADEVKSFIQPAVDTVTAFNTWASANGLKPTDASPSGDWVSITLPVSHADTLFGAKFEIFTHPDITDKLVRTLSVSLPSELVGHVDVIQPSTDFIDPNPRLAPRASIRASEKRATPASCDTSDPAGIITPTCLQKLYGIPTTPATQSTNTLLVTGYGDQWPQTADLSNFLQQFRPDIPSNTTFSLLTADGGVDPQGQFEAGVEANLDIDYTTGIATGVPIQFLSVGGGSTLADFAQSLLDTTTFFQNVTDSDLPSVMTTSYGSIEANFGAPFATKICNGFAEISARGVSVIFASGDGGVRGNHDSEFMPVFPAACPWVTSTGATIGIPEQAVNFTGGGFSVFFPTPDYQTQAVASFLETVPSDFAGQFNRTGRGYPDVSLQGWNFDIVSNNVTGTVSGTSASAPSFAAIIALINDRLVAAGKPVLGFLNPFIYASQSAFTDITVGHNSGSVCPSSAVAFDATAGWDPLSGVGTPIFDKLLAAALA</sequence>
<feature type="binding site" evidence="11">
    <location>
        <position position="542"/>
    </location>
    <ligand>
        <name>Ca(2+)</name>
        <dbReference type="ChEBI" id="CHEBI:29108"/>
    </ligand>
</feature>
<feature type="binding site" evidence="11">
    <location>
        <position position="544"/>
    </location>
    <ligand>
        <name>Ca(2+)</name>
        <dbReference type="ChEBI" id="CHEBI:29108"/>
    </ligand>
</feature>
<evidence type="ECO:0000256" key="6">
    <source>
        <dbReference type="ARBA" id="ARBA00022723"/>
    </source>
</evidence>
<dbReference type="SUPFAM" id="SSF52743">
    <property type="entry name" value="Subtilisin-like"/>
    <property type="match status" value="1"/>
</dbReference>
<feature type="binding site" evidence="11">
    <location>
        <position position="520"/>
    </location>
    <ligand>
        <name>Ca(2+)</name>
        <dbReference type="ChEBI" id="CHEBI:29108"/>
    </ligand>
</feature>
<dbReference type="PANTHER" id="PTHR14218">
    <property type="entry name" value="PROTEASE S8 TRIPEPTIDYL PEPTIDASE I CLN2"/>
    <property type="match status" value="1"/>
</dbReference>
<dbReference type="GO" id="GO:0006508">
    <property type="term" value="P:proteolysis"/>
    <property type="evidence" value="ECO:0007669"/>
    <property type="project" value="UniProtKB-KW"/>
</dbReference>
<evidence type="ECO:0000256" key="7">
    <source>
        <dbReference type="ARBA" id="ARBA00022801"/>
    </source>
</evidence>
<dbReference type="Gene3D" id="3.40.50.200">
    <property type="entry name" value="Peptidase S8/S53 domain"/>
    <property type="match status" value="1"/>
</dbReference>
<comment type="cofactor">
    <cofactor evidence="11">
        <name>Ca(2+)</name>
        <dbReference type="ChEBI" id="CHEBI:29108"/>
    </cofactor>
    <text evidence="11">Binds 1 Ca(2+) ion per subunit.</text>
</comment>
<dbReference type="Pfam" id="PF09286">
    <property type="entry name" value="Pro-kuma_activ"/>
    <property type="match status" value="1"/>
</dbReference>
<dbReference type="SMART" id="SM00944">
    <property type="entry name" value="Pro-kuma_activ"/>
    <property type="match status" value="1"/>
</dbReference>
<dbReference type="GO" id="GO:0008240">
    <property type="term" value="F:tripeptidyl-peptidase activity"/>
    <property type="evidence" value="ECO:0007669"/>
    <property type="project" value="UniProtKB-EC"/>
</dbReference>
<dbReference type="CDD" id="cd11377">
    <property type="entry name" value="Pro-peptidase_S53"/>
    <property type="match status" value="1"/>
</dbReference>